<dbReference type="EMBL" id="BNAW01000042">
    <property type="protein sequence ID" value="GHG37196.1"/>
    <property type="molecule type" value="Genomic_DNA"/>
</dbReference>
<dbReference type="Proteomes" id="UP000649955">
    <property type="component" value="Unassembled WGS sequence"/>
</dbReference>
<comment type="caution">
    <text evidence="2">The sequence shown here is derived from an EMBL/GenBank/DDBJ whole genome shotgun (WGS) entry which is preliminary data.</text>
</comment>
<sequence length="153" mass="16298">MAAGVTACFGRPLWASMTLPPPASPEPLIDDKGTRRRAPVSDRSTVGSLVSAWRLPVVSNRKVTTLSLNDAPFFVGIDWAVAEHAVCVLDRSGRHRGGTLLVGRDARGEHGRPSQCARFGPLLSGSFPYTGPPAKPREASDMLPPVRSSAARD</sequence>
<evidence type="ECO:0000313" key="2">
    <source>
        <dbReference type="EMBL" id="GHG37196.1"/>
    </source>
</evidence>
<name>A0ABQ3KRJ7_9PSEU</name>
<reference evidence="3" key="1">
    <citation type="journal article" date="2019" name="Int. J. Syst. Evol. Microbiol.">
        <title>The Global Catalogue of Microorganisms (GCM) 10K type strain sequencing project: providing services to taxonomists for standard genome sequencing and annotation.</title>
        <authorList>
            <consortium name="The Broad Institute Genomics Platform"/>
            <consortium name="The Broad Institute Genome Sequencing Center for Infectious Disease"/>
            <person name="Wu L."/>
            <person name="Ma J."/>
        </authorList>
    </citation>
    <scope>NUCLEOTIDE SEQUENCE [LARGE SCALE GENOMIC DNA]</scope>
    <source>
        <strain evidence="3">CGMCC 4.7680</strain>
    </source>
</reference>
<feature type="region of interest" description="Disordered" evidence="1">
    <location>
        <begin position="127"/>
        <end position="153"/>
    </location>
</feature>
<organism evidence="2 3">
    <name type="scientific">Amycolatopsis bullii</name>
    <dbReference type="NCBI Taxonomy" id="941987"/>
    <lineage>
        <taxon>Bacteria</taxon>
        <taxon>Bacillati</taxon>
        <taxon>Actinomycetota</taxon>
        <taxon>Actinomycetes</taxon>
        <taxon>Pseudonocardiales</taxon>
        <taxon>Pseudonocardiaceae</taxon>
        <taxon>Amycolatopsis</taxon>
    </lineage>
</organism>
<gene>
    <name evidence="2" type="ORF">GCM10017567_67530</name>
</gene>
<keyword evidence="3" id="KW-1185">Reference proteome</keyword>
<evidence type="ECO:0008006" key="4">
    <source>
        <dbReference type="Google" id="ProtNLM"/>
    </source>
</evidence>
<evidence type="ECO:0000256" key="1">
    <source>
        <dbReference type="SAM" id="MobiDB-lite"/>
    </source>
</evidence>
<accession>A0ABQ3KRJ7</accession>
<protein>
    <recommendedName>
        <fullName evidence="4">Transposase</fullName>
    </recommendedName>
</protein>
<evidence type="ECO:0000313" key="3">
    <source>
        <dbReference type="Proteomes" id="UP000649955"/>
    </source>
</evidence>
<proteinExistence type="predicted"/>
<feature type="region of interest" description="Disordered" evidence="1">
    <location>
        <begin position="20"/>
        <end position="41"/>
    </location>
</feature>